<dbReference type="PROSITE" id="PS51352">
    <property type="entry name" value="THIOREDOXIN_2"/>
    <property type="match status" value="1"/>
</dbReference>
<accession>A0ABX8AJ75</accession>
<dbReference type="InterPro" id="IPR050553">
    <property type="entry name" value="Thioredoxin_ResA/DsbE_sf"/>
</dbReference>
<feature type="domain" description="Thioredoxin" evidence="1">
    <location>
        <begin position="1"/>
        <end position="154"/>
    </location>
</feature>
<dbReference type="InterPro" id="IPR000866">
    <property type="entry name" value="AhpC/TSA"/>
</dbReference>
<dbReference type="Proteomes" id="UP000682843">
    <property type="component" value="Chromosome"/>
</dbReference>
<dbReference type="PANTHER" id="PTHR42852:SF13">
    <property type="entry name" value="PROTEIN DIPZ"/>
    <property type="match status" value="1"/>
</dbReference>
<name>A0ABX8AJ75_9BRAD</name>
<organism evidence="2 3">
    <name type="scientific">Tardiphaga alba</name>
    <dbReference type="NCBI Taxonomy" id="340268"/>
    <lineage>
        <taxon>Bacteria</taxon>
        <taxon>Pseudomonadati</taxon>
        <taxon>Pseudomonadota</taxon>
        <taxon>Alphaproteobacteria</taxon>
        <taxon>Hyphomicrobiales</taxon>
        <taxon>Nitrobacteraceae</taxon>
        <taxon>Tardiphaga</taxon>
    </lineage>
</organism>
<reference evidence="2 3" key="1">
    <citation type="submission" date="2019-02" db="EMBL/GenBank/DDBJ databases">
        <title>Emended description of the genus Rhodopseudomonas and description of Rhodopseudomonas albus sp. nov., a non-phototrophic, heavy-metal-tolerant bacterium isolated from garden soil.</title>
        <authorList>
            <person name="Bao Z."/>
            <person name="Cao W.W."/>
            <person name="Sato Y."/>
            <person name="Nishizawa T."/>
            <person name="Zhao J."/>
            <person name="Guo Y."/>
            <person name="Ohta H."/>
        </authorList>
    </citation>
    <scope>NUCLEOTIDE SEQUENCE [LARGE SCALE GENOMIC DNA]</scope>
    <source>
        <strain evidence="2 3">SK50-23</strain>
    </source>
</reference>
<evidence type="ECO:0000313" key="3">
    <source>
        <dbReference type="Proteomes" id="UP000682843"/>
    </source>
</evidence>
<dbReference type="PANTHER" id="PTHR42852">
    <property type="entry name" value="THIOL:DISULFIDE INTERCHANGE PROTEIN DSBE"/>
    <property type="match status" value="1"/>
</dbReference>
<protein>
    <submittedName>
        <fullName evidence="2">TlpA family protein disulfide reductase</fullName>
    </submittedName>
</protein>
<dbReference type="SUPFAM" id="SSF52833">
    <property type="entry name" value="Thioredoxin-like"/>
    <property type="match status" value="1"/>
</dbReference>
<dbReference type="Pfam" id="PF00578">
    <property type="entry name" value="AhpC-TSA"/>
    <property type="match status" value="1"/>
</dbReference>
<dbReference type="EMBL" id="CP036498">
    <property type="protein sequence ID" value="QUS42405.1"/>
    <property type="molecule type" value="Genomic_DNA"/>
</dbReference>
<sequence>MDRAPEWRTTEWFNTPSPLSLADLRGKIVMLTAFQMLCPGCVAEGLPQAQRVAATFKSSDVAVIGLHSVFEHHDAMGPAALRAFLHEYKIRFPVGVDAPDGPGLPHTMRDYGFQGTPTTLLFDREGQLRRHVFGHIADLQLGAELMALICEQPVAPAGISAETSGVCTIDGCR</sequence>
<dbReference type="Gene3D" id="3.40.30.10">
    <property type="entry name" value="Glutaredoxin"/>
    <property type="match status" value="1"/>
</dbReference>
<dbReference type="InterPro" id="IPR036249">
    <property type="entry name" value="Thioredoxin-like_sf"/>
</dbReference>
<gene>
    <name evidence="2" type="ORF">RPMA_13780</name>
</gene>
<dbReference type="InterPro" id="IPR013766">
    <property type="entry name" value="Thioredoxin_domain"/>
</dbReference>
<proteinExistence type="predicted"/>
<evidence type="ECO:0000313" key="2">
    <source>
        <dbReference type="EMBL" id="QUS42405.1"/>
    </source>
</evidence>
<evidence type="ECO:0000259" key="1">
    <source>
        <dbReference type="PROSITE" id="PS51352"/>
    </source>
</evidence>
<dbReference type="CDD" id="cd02966">
    <property type="entry name" value="TlpA_like_family"/>
    <property type="match status" value="1"/>
</dbReference>
<keyword evidence="3" id="KW-1185">Reference proteome</keyword>